<evidence type="ECO:0000256" key="3">
    <source>
        <dbReference type="RuleBase" id="RU000682"/>
    </source>
</evidence>
<dbReference type="Gene3D" id="1.10.10.60">
    <property type="entry name" value="Homeodomain-like"/>
    <property type="match status" value="1"/>
</dbReference>
<dbReference type="Pfam" id="PF00046">
    <property type="entry name" value="Homeodomain"/>
    <property type="match status" value="1"/>
</dbReference>
<feature type="compositionally biased region" description="Low complexity" evidence="4">
    <location>
        <begin position="19"/>
        <end position="44"/>
    </location>
</feature>
<dbReference type="InterPro" id="IPR001356">
    <property type="entry name" value="HD"/>
</dbReference>
<accession>A0ABM0MS39</accession>
<dbReference type="SMART" id="SM00389">
    <property type="entry name" value="HOX"/>
    <property type="match status" value="1"/>
</dbReference>
<feature type="region of interest" description="Disordered" evidence="4">
    <location>
        <begin position="1"/>
        <end position="77"/>
    </location>
</feature>
<keyword evidence="2 3" id="KW-0539">Nucleus</keyword>
<dbReference type="PANTHER" id="PTHR24329:SF337">
    <property type="entry name" value="ARISTALESS RELATED HOMEOBOX"/>
    <property type="match status" value="1"/>
</dbReference>
<organism evidence="6 7">
    <name type="scientific">Saccoglossus kowalevskii</name>
    <name type="common">Acorn worm</name>
    <dbReference type="NCBI Taxonomy" id="10224"/>
    <lineage>
        <taxon>Eukaryota</taxon>
        <taxon>Metazoa</taxon>
        <taxon>Hemichordata</taxon>
        <taxon>Enteropneusta</taxon>
        <taxon>Harrimaniidae</taxon>
        <taxon>Saccoglossus</taxon>
    </lineage>
</organism>
<dbReference type="Proteomes" id="UP000694865">
    <property type="component" value="Unplaced"/>
</dbReference>
<sequence length="373" mass="41794">MADSIQDSQSRSTPLCTVSPGSSSRCSTPSSATSSLISPLPSASDNDDCSRDGSPSLSNSSSSLNGDSKRKRINKTSRARRTSFYAYQLTGLTQVFDQEQYPDPAQRQKIADALELDFDTITRWFQNRRAKYRRDRNNVVAVKEEPVHESVMPVEEKEQGTTTPPPPPVASTVSSFAMDSILQPSPPSRPHSISKESYAEDADPPAPGVNSYYEYHPYYYPAYMYHYYPVVPAHSQGMVSPKTRGPNSGPPEQPLDLSCSEKKRKCDDKENAEPASKRRKVVEDCKSDFTPTKTEIAPAIKYGPPQETSKRDSMYYSKLRSMYNPSPYYNPVAYNYGKYQDIVRHDLATPGFVPMTSTPVHSLEYGRPYGYQY</sequence>
<dbReference type="PANTHER" id="PTHR24329">
    <property type="entry name" value="HOMEOBOX PROTEIN ARISTALESS"/>
    <property type="match status" value="1"/>
</dbReference>
<dbReference type="PROSITE" id="PS50071">
    <property type="entry name" value="HOMEOBOX_2"/>
    <property type="match status" value="1"/>
</dbReference>
<reference evidence="7" key="1">
    <citation type="submission" date="2025-08" db="UniProtKB">
        <authorList>
            <consortium name="RefSeq"/>
        </authorList>
    </citation>
    <scope>IDENTIFICATION</scope>
    <source>
        <tissue evidence="7">Testes</tissue>
    </source>
</reference>
<feature type="domain" description="Homeobox" evidence="5">
    <location>
        <begin position="75"/>
        <end position="135"/>
    </location>
</feature>
<comment type="subcellular location">
    <subcellularLocation>
        <location evidence="1 2 3">Nucleus</location>
    </subcellularLocation>
</comment>
<keyword evidence="2 3" id="KW-0371">Homeobox</keyword>
<keyword evidence="2 3" id="KW-0238">DNA-binding</keyword>
<feature type="compositionally biased region" description="Basic and acidic residues" evidence="4">
    <location>
        <begin position="259"/>
        <end position="283"/>
    </location>
</feature>
<feature type="DNA-binding region" description="Homeobox" evidence="2">
    <location>
        <begin position="77"/>
        <end position="136"/>
    </location>
</feature>
<feature type="region of interest" description="Disordered" evidence="4">
    <location>
        <begin position="150"/>
        <end position="206"/>
    </location>
</feature>
<proteinExistence type="predicted"/>
<keyword evidence="6" id="KW-1185">Reference proteome</keyword>
<evidence type="ECO:0000259" key="5">
    <source>
        <dbReference type="PROSITE" id="PS50071"/>
    </source>
</evidence>
<gene>
    <name evidence="7" type="primary">LOC102806258</name>
</gene>
<evidence type="ECO:0000313" key="6">
    <source>
        <dbReference type="Proteomes" id="UP000694865"/>
    </source>
</evidence>
<dbReference type="SUPFAM" id="SSF46689">
    <property type="entry name" value="Homeodomain-like"/>
    <property type="match status" value="1"/>
</dbReference>
<dbReference type="RefSeq" id="XP_006822830.1">
    <property type="nucleotide sequence ID" value="XM_006822767.1"/>
</dbReference>
<evidence type="ECO:0000313" key="7">
    <source>
        <dbReference type="RefSeq" id="XP_006822830.1"/>
    </source>
</evidence>
<name>A0ABM0MS39_SACKO</name>
<feature type="compositionally biased region" description="Basic and acidic residues" evidence="4">
    <location>
        <begin position="150"/>
        <end position="159"/>
    </location>
</feature>
<dbReference type="CDD" id="cd00086">
    <property type="entry name" value="homeodomain"/>
    <property type="match status" value="1"/>
</dbReference>
<feature type="compositionally biased region" description="Low complexity" evidence="4">
    <location>
        <begin position="52"/>
        <end position="66"/>
    </location>
</feature>
<dbReference type="GeneID" id="102806258"/>
<evidence type="ECO:0000256" key="2">
    <source>
        <dbReference type="PROSITE-ProRule" id="PRU00108"/>
    </source>
</evidence>
<protein>
    <submittedName>
        <fullName evidence="7">Homeobox protein ceh-8-like</fullName>
    </submittedName>
</protein>
<dbReference type="InterPro" id="IPR009057">
    <property type="entry name" value="Homeodomain-like_sf"/>
</dbReference>
<evidence type="ECO:0000256" key="1">
    <source>
        <dbReference type="ARBA" id="ARBA00004123"/>
    </source>
</evidence>
<feature type="compositionally biased region" description="Polar residues" evidence="4">
    <location>
        <begin position="1"/>
        <end position="16"/>
    </location>
</feature>
<dbReference type="InterPro" id="IPR050649">
    <property type="entry name" value="Paired_Homeobox_TFs"/>
</dbReference>
<evidence type="ECO:0000256" key="4">
    <source>
        <dbReference type="SAM" id="MobiDB-lite"/>
    </source>
</evidence>
<feature type="region of interest" description="Disordered" evidence="4">
    <location>
        <begin position="239"/>
        <end position="283"/>
    </location>
</feature>